<dbReference type="GO" id="GO:0008076">
    <property type="term" value="C:voltage-gated potassium channel complex"/>
    <property type="evidence" value="ECO:0007669"/>
    <property type="project" value="TreeGrafter"/>
</dbReference>
<dbReference type="PANTHER" id="PTHR47735">
    <property type="entry name" value="POTASSIUM VOLTAGE-GATED CHANNEL SUBFAMILY KQT MEMBER 4"/>
    <property type="match status" value="1"/>
</dbReference>
<comment type="subcellular location">
    <subcellularLocation>
        <location evidence="1">Membrane</location>
        <topology evidence="1">Multi-pass membrane protein</topology>
    </subcellularLocation>
</comment>
<dbReference type="VEuPathDB" id="VectorBase:PPAI002720"/>
<name>A0A1B0D5G3_PHLPP</name>
<evidence type="ECO:0000256" key="1">
    <source>
        <dbReference type="ARBA" id="ARBA00004141"/>
    </source>
</evidence>
<evidence type="ECO:0000313" key="8">
    <source>
        <dbReference type="Proteomes" id="UP000092462"/>
    </source>
</evidence>
<dbReference type="EnsemblMetazoa" id="PPAI002720-RA">
    <property type="protein sequence ID" value="PPAI002720-PA"/>
    <property type="gene ID" value="PPAI002720"/>
</dbReference>
<dbReference type="PANTHER" id="PTHR47735:SF14">
    <property type="entry name" value="POTASSIUM VOLTAGE-GATED CHANNEL SUBFAMILY KQT MEMBER 1"/>
    <property type="match status" value="1"/>
</dbReference>
<reference evidence="7" key="1">
    <citation type="submission" date="2022-08" db="UniProtKB">
        <authorList>
            <consortium name="EnsemblMetazoa"/>
        </authorList>
    </citation>
    <scope>IDENTIFICATION</scope>
    <source>
        <strain evidence="7">Israel</strain>
    </source>
</reference>
<dbReference type="PRINTS" id="PR00169">
    <property type="entry name" value="KCHANNEL"/>
</dbReference>
<dbReference type="SUPFAM" id="SSF81324">
    <property type="entry name" value="Voltage-gated potassium channels"/>
    <property type="match status" value="1"/>
</dbReference>
<dbReference type="Gene3D" id="6.10.140.1910">
    <property type="match status" value="1"/>
</dbReference>
<dbReference type="Proteomes" id="UP000092462">
    <property type="component" value="Unassembled WGS sequence"/>
</dbReference>
<dbReference type="InterPro" id="IPR003937">
    <property type="entry name" value="K_chnl_volt-dep_KCNQ"/>
</dbReference>
<evidence type="ECO:0000256" key="2">
    <source>
        <dbReference type="ARBA" id="ARBA00022692"/>
    </source>
</evidence>
<keyword evidence="4" id="KW-0472">Membrane</keyword>
<evidence type="ECO:0000259" key="6">
    <source>
        <dbReference type="Pfam" id="PF00520"/>
    </source>
</evidence>
<accession>A0A1B0D5G3</accession>
<dbReference type="FunFam" id="1.10.287.70:FF:000056">
    <property type="entry name" value="Potassium voltage-gated channel subfamily KQT member 1"/>
    <property type="match status" value="1"/>
</dbReference>
<dbReference type="Gene3D" id="1.10.287.70">
    <property type="match status" value="1"/>
</dbReference>
<proteinExistence type="predicted"/>
<dbReference type="AlphaFoldDB" id="A0A1B0D5G3"/>
<sequence length="237" mass="26423">MQGYRINFIFFSLSLLTPDLIVVVASMVVLSVGSNGQVFATSAIRGIRFLQILRMLHVDRQGGTWRLLGSVVYIHRQELITTLYIGFLGLIFSSYFVYLAEKDVVGPDGKKHFASYADALWWGVITVTTIGYGDAVPQTWLGKIVASCFSVFAISFFALPAGILGSGFALKVQQKQRQKHFNRQIPAAAMLIQCLWRCYAADKKFHSEATWDIHVQNKEDEAHQQSGSTVLPTQLGK</sequence>
<keyword evidence="2" id="KW-0812">Transmembrane</keyword>
<protein>
    <recommendedName>
        <fullName evidence="5">IKs producing slow voltage-gated potassium channel subunit alpha KvLQT1</fullName>
    </recommendedName>
</protein>
<organism evidence="7 8">
    <name type="scientific">Phlebotomus papatasi</name>
    <name type="common">Sandfly</name>
    <dbReference type="NCBI Taxonomy" id="29031"/>
    <lineage>
        <taxon>Eukaryota</taxon>
        <taxon>Metazoa</taxon>
        <taxon>Ecdysozoa</taxon>
        <taxon>Arthropoda</taxon>
        <taxon>Hexapoda</taxon>
        <taxon>Insecta</taxon>
        <taxon>Pterygota</taxon>
        <taxon>Neoptera</taxon>
        <taxon>Endopterygota</taxon>
        <taxon>Diptera</taxon>
        <taxon>Nematocera</taxon>
        <taxon>Psychodoidea</taxon>
        <taxon>Psychodidae</taxon>
        <taxon>Phlebotomus</taxon>
        <taxon>Phlebotomus</taxon>
    </lineage>
</organism>
<keyword evidence="3" id="KW-1133">Transmembrane helix</keyword>
<evidence type="ECO:0000313" key="7">
    <source>
        <dbReference type="EnsemblMetazoa" id="PPAI002720-PA"/>
    </source>
</evidence>
<dbReference type="InterPro" id="IPR005821">
    <property type="entry name" value="Ion_trans_dom"/>
</dbReference>
<dbReference type="EMBL" id="AJVK01011763">
    <property type="status" value="NOT_ANNOTATED_CDS"/>
    <property type="molecule type" value="Genomic_DNA"/>
</dbReference>
<keyword evidence="8" id="KW-1185">Reference proteome</keyword>
<dbReference type="VEuPathDB" id="VectorBase:PPAPM1_001135"/>
<dbReference type="EMBL" id="AJVK01011764">
    <property type="status" value="NOT_ANNOTATED_CDS"/>
    <property type="molecule type" value="Genomic_DNA"/>
</dbReference>
<evidence type="ECO:0000256" key="4">
    <source>
        <dbReference type="ARBA" id="ARBA00023136"/>
    </source>
</evidence>
<feature type="domain" description="Ion transport" evidence="6">
    <location>
        <begin position="18"/>
        <end position="175"/>
    </location>
</feature>
<dbReference type="GO" id="GO:0005249">
    <property type="term" value="F:voltage-gated potassium channel activity"/>
    <property type="evidence" value="ECO:0007669"/>
    <property type="project" value="InterPro"/>
</dbReference>
<evidence type="ECO:0000256" key="3">
    <source>
        <dbReference type="ARBA" id="ARBA00022989"/>
    </source>
</evidence>
<evidence type="ECO:0000256" key="5">
    <source>
        <dbReference type="ARBA" id="ARBA00032659"/>
    </source>
</evidence>
<dbReference type="Pfam" id="PF00520">
    <property type="entry name" value="Ion_trans"/>
    <property type="match status" value="1"/>
</dbReference>